<proteinExistence type="predicted"/>
<evidence type="ECO:0000313" key="3">
    <source>
        <dbReference type="Proteomes" id="UP000237144"/>
    </source>
</evidence>
<evidence type="ECO:0000256" key="1">
    <source>
        <dbReference type="SAM" id="MobiDB-lite"/>
    </source>
</evidence>
<dbReference type="Proteomes" id="UP000237144">
    <property type="component" value="Unassembled WGS sequence"/>
</dbReference>
<organism evidence="2 3">
    <name type="scientific">Rhodotorula taiwanensis</name>
    <dbReference type="NCBI Taxonomy" id="741276"/>
    <lineage>
        <taxon>Eukaryota</taxon>
        <taxon>Fungi</taxon>
        <taxon>Dikarya</taxon>
        <taxon>Basidiomycota</taxon>
        <taxon>Pucciniomycotina</taxon>
        <taxon>Microbotryomycetes</taxon>
        <taxon>Sporidiobolales</taxon>
        <taxon>Sporidiobolaceae</taxon>
        <taxon>Rhodotorula</taxon>
    </lineage>
</organism>
<gene>
    <name evidence="2" type="ORF">BMF94_0238</name>
</gene>
<feature type="compositionally biased region" description="Polar residues" evidence="1">
    <location>
        <begin position="67"/>
        <end position="78"/>
    </location>
</feature>
<name>A0A2S5BIN9_9BASI</name>
<dbReference type="EMBL" id="PJQD01000002">
    <property type="protein sequence ID" value="POY76646.1"/>
    <property type="molecule type" value="Genomic_DNA"/>
</dbReference>
<feature type="region of interest" description="Disordered" evidence="1">
    <location>
        <begin position="62"/>
        <end position="84"/>
    </location>
</feature>
<dbReference type="AlphaFoldDB" id="A0A2S5BIN9"/>
<evidence type="ECO:0000313" key="2">
    <source>
        <dbReference type="EMBL" id="POY76646.1"/>
    </source>
</evidence>
<reference evidence="2 3" key="1">
    <citation type="journal article" date="2018" name="Front. Microbiol.">
        <title>Prospects for Fungal Bioremediation of Acidic Radioactive Waste Sites: Characterization and Genome Sequence of Rhodotorula taiwanensis MD1149.</title>
        <authorList>
            <person name="Tkavc R."/>
            <person name="Matrosova V.Y."/>
            <person name="Grichenko O.E."/>
            <person name="Gostincar C."/>
            <person name="Volpe R.P."/>
            <person name="Klimenkova P."/>
            <person name="Gaidamakova E.K."/>
            <person name="Zhou C.E."/>
            <person name="Stewart B.J."/>
            <person name="Lyman M.G."/>
            <person name="Malfatti S.A."/>
            <person name="Rubinfeld B."/>
            <person name="Courtot M."/>
            <person name="Singh J."/>
            <person name="Dalgard C.L."/>
            <person name="Hamilton T."/>
            <person name="Frey K.G."/>
            <person name="Gunde-Cimerman N."/>
            <person name="Dugan L."/>
            <person name="Daly M.J."/>
        </authorList>
    </citation>
    <scope>NUCLEOTIDE SEQUENCE [LARGE SCALE GENOMIC DNA]</scope>
    <source>
        <strain evidence="2 3">MD1149</strain>
    </source>
</reference>
<comment type="caution">
    <text evidence="2">The sequence shown here is derived from an EMBL/GenBank/DDBJ whole genome shotgun (WGS) entry which is preliminary data.</text>
</comment>
<keyword evidence="3" id="KW-1185">Reference proteome</keyword>
<sequence>MPAETHGVDISGSRWQDMRQFAVLAALIQVAARSTESSVPRMRIVFRDAAAVAAILNASQAGPPVQSRRSSASGTATPEPSERQTAELAVLEEHFWPSGPAGHFSPFVFDVYVDVSSGHRFPDAGTLTHDLLEAVIANLPAEVPATIRWQMAHHRSDKEVALITLPLVAEHGQGLNWTYACLLTKVRSADA</sequence>
<accession>A0A2S5BIN9</accession>
<protein>
    <submittedName>
        <fullName evidence="2">Uncharacterized protein</fullName>
    </submittedName>
</protein>